<dbReference type="OrthoDB" id="341924at2759"/>
<evidence type="ECO:0000313" key="7">
    <source>
        <dbReference type="EMBL" id="KAF2140045.1"/>
    </source>
</evidence>
<dbReference type="Gene3D" id="1.10.20.10">
    <property type="entry name" value="Histone, subunit A"/>
    <property type="match status" value="1"/>
</dbReference>
<comment type="similarity">
    <text evidence="2">Belongs to the TAF9 family.</text>
</comment>
<dbReference type="GO" id="GO:0046982">
    <property type="term" value="F:protein heterodimerization activity"/>
    <property type="evidence" value="ECO:0007669"/>
    <property type="project" value="InterPro"/>
</dbReference>
<comment type="subcellular location">
    <subcellularLocation>
        <location evidence="1">Nucleus</location>
    </subcellularLocation>
</comment>
<dbReference type="RefSeq" id="XP_033395758.1">
    <property type="nucleotide sequence ID" value="XM_033535875.1"/>
</dbReference>
<dbReference type="GeneID" id="54293371"/>
<feature type="region of interest" description="Disordered" evidence="6">
    <location>
        <begin position="1"/>
        <end position="68"/>
    </location>
</feature>
<evidence type="ECO:0008006" key="9">
    <source>
        <dbReference type="Google" id="ProtNLM"/>
    </source>
</evidence>
<name>A0A6A6B9Q8_9PEZI</name>
<dbReference type="CDD" id="cd07979">
    <property type="entry name" value="HFD_TAF9"/>
    <property type="match status" value="1"/>
</dbReference>
<dbReference type="GO" id="GO:0003713">
    <property type="term" value="F:transcription coactivator activity"/>
    <property type="evidence" value="ECO:0007669"/>
    <property type="project" value="TreeGrafter"/>
</dbReference>
<dbReference type="EMBL" id="ML995491">
    <property type="protein sequence ID" value="KAF2140045.1"/>
    <property type="molecule type" value="Genomic_DNA"/>
</dbReference>
<dbReference type="InterPro" id="IPR051431">
    <property type="entry name" value="TFIID_subunit_9"/>
</dbReference>
<evidence type="ECO:0000256" key="6">
    <source>
        <dbReference type="SAM" id="MobiDB-lite"/>
    </source>
</evidence>
<dbReference type="SUPFAM" id="SSF47113">
    <property type="entry name" value="Histone-fold"/>
    <property type="match status" value="1"/>
</dbReference>
<feature type="compositionally biased region" description="Low complexity" evidence="6">
    <location>
        <begin position="15"/>
        <end position="61"/>
    </location>
</feature>
<proteinExistence type="inferred from homology"/>
<dbReference type="FunFam" id="1.10.20.10:FF:000069">
    <property type="entry name" value="Transcription initiation factor TFIID subunit"/>
    <property type="match status" value="1"/>
</dbReference>
<keyword evidence="4" id="KW-0804">Transcription</keyword>
<dbReference type="GO" id="GO:0005669">
    <property type="term" value="C:transcription factor TFIID complex"/>
    <property type="evidence" value="ECO:0007669"/>
    <property type="project" value="TreeGrafter"/>
</dbReference>
<dbReference type="Pfam" id="PF02291">
    <property type="entry name" value="TFIID-31kDa"/>
    <property type="match status" value="1"/>
</dbReference>
<evidence type="ECO:0000256" key="4">
    <source>
        <dbReference type="ARBA" id="ARBA00023163"/>
    </source>
</evidence>
<evidence type="ECO:0000256" key="3">
    <source>
        <dbReference type="ARBA" id="ARBA00023015"/>
    </source>
</evidence>
<dbReference type="PANTHER" id="PTHR48068:SF4">
    <property type="entry name" value="TATA-BOX BINDING PROTEIN ASSOCIATED FACTOR 9"/>
    <property type="match status" value="1"/>
</dbReference>
<dbReference type="PANTHER" id="PTHR48068">
    <property type="entry name" value="TAF9 RNA POLYMERASE II, TATA BOX-BINDING PROTEIN (TBP)-ASSOCIATED FACTOR"/>
    <property type="match status" value="1"/>
</dbReference>
<gene>
    <name evidence="7" type="ORF">K452DRAFT_192970</name>
</gene>
<reference evidence="7" key="1">
    <citation type="journal article" date="2020" name="Stud. Mycol.">
        <title>101 Dothideomycetes genomes: a test case for predicting lifestyles and emergence of pathogens.</title>
        <authorList>
            <person name="Haridas S."/>
            <person name="Albert R."/>
            <person name="Binder M."/>
            <person name="Bloem J."/>
            <person name="Labutti K."/>
            <person name="Salamov A."/>
            <person name="Andreopoulos B."/>
            <person name="Baker S."/>
            <person name="Barry K."/>
            <person name="Bills G."/>
            <person name="Bluhm B."/>
            <person name="Cannon C."/>
            <person name="Castanera R."/>
            <person name="Culley D."/>
            <person name="Daum C."/>
            <person name="Ezra D."/>
            <person name="Gonzalez J."/>
            <person name="Henrissat B."/>
            <person name="Kuo A."/>
            <person name="Liang C."/>
            <person name="Lipzen A."/>
            <person name="Lutzoni F."/>
            <person name="Magnuson J."/>
            <person name="Mondo S."/>
            <person name="Nolan M."/>
            <person name="Ohm R."/>
            <person name="Pangilinan J."/>
            <person name="Park H.-J."/>
            <person name="Ramirez L."/>
            <person name="Alfaro M."/>
            <person name="Sun H."/>
            <person name="Tritt A."/>
            <person name="Yoshinaga Y."/>
            <person name="Zwiers L.-H."/>
            <person name="Turgeon B."/>
            <person name="Goodwin S."/>
            <person name="Spatafora J."/>
            <person name="Crous P."/>
            <person name="Grigoriev I."/>
        </authorList>
    </citation>
    <scope>NUCLEOTIDE SEQUENCE</scope>
    <source>
        <strain evidence="7">CBS 121167</strain>
    </source>
</reference>
<dbReference type="GO" id="GO:0016251">
    <property type="term" value="F:RNA polymerase II general transcription initiation factor activity"/>
    <property type="evidence" value="ECO:0007669"/>
    <property type="project" value="TreeGrafter"/>
</dbReference>
<dbReference type="InterPro" id="IPR009072">
    <property type="entry name" value="Histone-fold"/>
</dbReference>
<organism evidence="7 8">
    <name type="scientific">Aplosporella prunicola CBS 121167</name>
    <dbReference type="NCBI Taxonomy" id="1176127"/>
    <lineage>
        <taxon>Eukaryota</taxon>
        <taxon>Fungi</taxon>
        <taxon>Dikarya</taxon>
        <taxon>Ascomycota</taxon>
        <taxon>Pezizomycotina</taxon>
        <taxon>Dothideomycetes</taxon>
        <taxon>Dothideomycetes incertae sedis</taxon>
        <taxon>Botryosphaeriales</taxon>
        <taxon>Aplosporellaceae</taxon>
        <taxon>Aplosporella</taxon>
    </lineage>
</organism>
<evidence type="ECO:0000256" key="2">
    <source>
        <dbReference type="ARBA" id="ARBA00007646"/>
    </source>
</evidence>
<keyword evidence="5" id="KW-0539">Nucleus</keyword>
<evidence type="ECO:0000256" key="1">
    <source>
        <dbReference type="ARBA" id="ARBA00004123"/>
    </source>
</evidence>
<dbReference type="GO" id="GO:0000124">
    <property type="term" value="C:SAGA complex"/>
    <property type="evidence" value="ECO:0007669"/>
    <property type="project" value="TreeGrafter"/>
</dbReference>
<dbReference type="Proteomes" id="UP000799438">
    <property type="component" value="Unassembled WGS sequence"/>
</dbReference>
<evidence type="ECO:0000313" key="8">
    <source>
        <dbReference type="Proteomes" id="UP000799438"/>
    </source>
</evidence>
<keyword evidence="3" id="KW-0805">Transcription regulation</keyword>
<dbReference type="AlphaFoldDB" id="A0A6A6B9Q8"/>
<accession>A0A6A6B9Q8</accession>
<evidence type="ECO:0000256" key="5">
    <source>
        <dbReference type="ARBA" id="ARBA00023242"/>
    </source>
</evidence>
<dbReference type="GO" id="GO:0051123">
    <property type="term" value="P:RNA polymerase II preinitiation complex assembly"/>
    <property type="evidence" value="ECO:0007669"/>
    <property type="project" value="TreeGrafter"/>
</dbReference>
<feature type="non-terminal residue" evidence="7">
    <location>
        <position position="219"/>
    </location>
</feature>
<sequence length="219" mass="22407">MASPVTGDAAANGITTPTNAAPNQPTMANTPPSASAPAANPTPGAATTTAASTAPVQPPTSLADSGLSKRPRDARLLHMVLAHLGVHAYQERVPLQLMDFAYRYTAGVLGDAVAISAETTAGTTGGGSKGSGGAAAGANAGGAEGAVSLAAVRSAIASRLHYQFNATLPKEFLLELAQEKNRVGLPKPEREFGVRLPPERYCFTGTGWGLKEEWESEVE</sequence>
<dbReference type="InterPro" id="IPR003162">
    <property type="entry name" value="TFIID-31"/>
</dbReference>
<protein>
    <recommendedName>
        <fullName evidence="9">TFIID-31kDa-domain-containing protein</fullName>
    </recommendedName>
</protein>
<keyword evidence="8" id="KW-1185">Reference proteome</keyword>